<protein>
    <submittedName>
        <fullName evidence="2">ATP-binding protein</fullName>
    </submittedName>
</protein>
<evidence type="ECO:0000259" key="1">
    <source>
        <dbReference type="Pfam" id="PF13304"/>
    </source>
</evidence>
<dbReference type="GO" id="GO:0005524">
    <property type="term" value="F:ATP binding"/>
    <property type="evidence" value="ECO:0007669"/>
    <property type="project" value="UniProtKB-KW"/>
</dbReference>
<dbReference type="SUPFAM" id="SSF52540">
    <property type="entry name" value="P-loop containing nucleoside triphosphate hydrolases"/>
    <property type="match status" value="1"/>
</dbReference>
<dbReference type="RefSeq" id="WP_113678683.1">
    <property type="nucleotide sequence ID" value="NZ_CP030261.1"/>
</dbReference>
<accession>A0A344LUZ7</accession>
<dbReference type="KEGG" id="ffl:HYN86_14490"/>
<organism evidence="2 3">
    <name type="scientific">Flavobacterium fluviale</name>
    <dbReference type="NCBI Taxonomy" id="2249356"/>
    <lineage>
        <taxon>Bacteria</taxon>
        <taxon>Pseudomonadati</taxon>
        <taxon>Bacteroidota</taxon>
        <taxon>Flavobacteriia</taxon>
        <taxon>Flavobacteriales</taxon>
        <taxon>Flavobacteriaceae</taxon>
        <taxon>Flavobacterium</taxon>
    </lineage>
</organism>
<keyword evidence="2" id="KW-0547">Nucleotide-binding</keyword>
<feature type="domain" description="ATPase AAA-type core" evidence="1">
    <location>
        <begin position="136"/>
        <end position="282"/>
    </location>
</feature>
<dbReference type="Pfam" id="PF13304">
    <property type="entry name" value="AAA_21"/>
    <property type="match status" value="1"/>
</dbReference>
<proteinExistence type="predicted"/>
<dbReference type="InterPro" id="IPR051396">
    <property type="entry name" value="Bact_Antivir_Def_Nuclease"/>
</dbReference>
<gene>
    <name evidence="2" type="ORF">HYN86_14490</name>
</gene>
<evidence type="ECO:0000313" key="2">
    <source>
        <dbReference type="EMBL" id="AXB57739.1"/>
    </source>
</evidence>
<dbReference type="Proteomes" id="UP000251561">
    <property type="component" value="Chromosome"/>
</dbReference>
<keyword evidence="3" id="KW-1185">Reference proteome</keyword>
<name>A0A344LUZ7_9FLAO</name>
<keyword evidence="2" id="KW-0067">ATP-binding</keyword>
<sequence length="516" mass="59516">MIVNKIAIEKFRGFTSAEFELGTNITVIAGQNGTQKTTVLGLLSQPFTITDKENPIYKEKPLCGGNYKSSFSDKFKLSSKFDLAKNHTWTLSTIDKDNPEFTVESIPRDHENVRFWKKGDKSKGSGYLQYPVIYLSLQRLMPLGEDANLSSSNEIELDKEEQIFLQKFHKQILIIPDLEISSIDYLSSKTKNTLGISTDFYDWKMNSSGQDNLGKILLAVLSFRRLKLKYKDYYTHGLLVIDEIDTTLYPASQIRLFEALRKFSSQFNLQIIFTTHSLTLLEEACKIQDSNNLKNQVKVVYLQKVDREIKVNQNVKYSYIQDKLNVTLSGLTPQKKITTFSEDKETEIFLKGLLKTKASSLKFLQCTLGCNNYIALVKKKIKGFTFPESIICLDGDVILDKTIMKEIAKQKNFLILPGGDSPERLLATYLFQEPESSEIWDTLFLNYSKQFCFSIYSYNEILDDRNKAKSWFKSQEQYWGRSCTKIINLWAKQNNSIVDDFIKQFESLMAKFRLQQ</sequence>
<dbReference type="PANTHER" id="PTHR43581">
    <property type="entry name" value="ATP/GTP PHOSPHATASE"/>
    <property type="match status" value="1"/>
</dbReference>
<dbReference type="InterPro" id="IPR027417">
    <property type="entry name" value="P-loop_NTPase"/>
</dbReference>
<dbReference type="Gene3D" id="3.40.50.300">
    <property type="entry name" value="P-loop containing nucleotide triphosphate hydrolases"/>
    <property type="match status" value="2"/>
</dbReference>
<dbReference type="CDD" id="cd00267">
    <property type="entry name" value="ABC_ATPase"/>
    <property type="match status" value="1"/>
</dbReference>
<dbReference type="OrthoDB" id="9809324at2"/>
<dbReference type="InterPro" id="IPR003959">
    <property type="entry name" value="ATPase_AAA_core"/>
</dbReference>
<dbReference type="AlphaFoldDB" id="A0A344LUZ7"/>
<dbReference type="GO" id="GO:0016887">
    <property type="term" value="F:ATP hydrolysis activity"/>
    <property type="evidence" value="ECO:0007669"/>
    <property type="project" value="InterPro"/>
</dbReference>
<reference evidence="2 3" key="1">
    <citation type="submission" date="2018-06" db="EMBL/GenBank/DDBJ databases">
        <title>Genome sequencing of Flavobacterium.</title>
        <authorList>
            <person name="Baek M.-G."/>
            <person name="Yi H."/>
        </authorList>
    </citation>
    <scope>NUCLEOTIDE SEQUENCE [LARGE SCALE GENOMIC DNA]</scope>
    <source>
        <strain evidence="2 3">HYN0086</strain>
    </source>
</reference>
<dbReference type="EMBL" id="CP030261">
    <property type="protein sequence ID" value="AXB57739.1"/>
    <property type="molecule type" value="Genomic_DNA"/>
</dbReference>
<evidence type="ECO:0000313" key="3">
    <source>
        <dbReference type="Proteomes" id="UP000251561"/>
    </source>
</evidence>
<dbReference type="PANTHER" id="PTHR43581:SF4">
    <property type="entry name" value="ATP_GTP PHOSPHATASE"/>
    <property type="match status" value="1"/>
</dbReference>